<evidence type="ECO:0000256" key="3">
    <source>
        <dbReference type="ARBA" id="ARBA00022777"/>
    </source>
</evidence>
<dbReference type="PROSITE" id="PS00109">
    <property type="entry name" value="PROTEIN_KINASE_TYR"/>
    <property type="match status" value="1"/>
</dbReference>
<dbReference type="PANTHER" id="PTHR44329">
    <property type="entry name" value="SERINE/THREONINE-PROTEIN KINASE TNNI3K-RELATED"/>
    <property type="match status" value="1"/>
</dbReference>
<dbReference type="GO" id="GO:0004674">
    <property type="term" value="F:protein serine/threonine kinase activity"/>
    <property type="evidence" value="ECO:0007669"/>
    <property type="project" value="TreeGrafter"/>
</dbReference>
<sequence>MSHPSLNETAPQACLPFAVLTKYISSLRQMPDRLTHPGTPLDLSAYVTHSGNPLNWRDNINFNDDRDFISGGFGDVRKERIVIGSDTFFVAVKRIRLRNVSKARMNIRVRREVRVWEGLRHENIVQLLGTIGHDGCVGMVSQWMTTGDLYSFICPNIPMSRRLEIACDSARGLTYLHSKGVVHGDLTCKNILIDDQGKACITDFGLSILKAEFEGTHYMTSTVGGAFRYRAPELLPSDEKEVINFKPVLTSACDVWSLASVILQTLTGVVPYDNVSKDVSVLWLVMRAIRPRRPQVKELTNEYWDYINTMWGQPGVPISRPRAEQVYRSLLIFRDTAYIRRP</sequence>
<dbReference type="PANTHER" id="PTHR44329:SF288">
    <property type="entry name" value="MITOGEN-ACTIVATED PROTEIN KINASE KINASE KINASE 20"/>
    <property type="match status" value="1"/>
</dbReference>
<dbReference type="InterPro" id="IPR011009">
    <property type="entry name" value="Kinase-like_dom_sf"/>
</dbReference>
<evidence type="ECO:0000256" key="4">
    <source>
        <dbReference type="ARBA" id="ARBA00022840"/>
    </source>
</evidence>
<name>A0A166TAZ7_9AGAM</name>
<dbReference type="STRING" id="436010.A0A166TAZ7"/>
<dbReference type="InterPro" id="IPR001245">
    <property type="entry name" value="Ser-Thr/Tyr_kinase_cat_dom"/>
</dbReference>
<dbReference type="InterPro" id="IPR051681">
    <property type="entry name" value="Ser/Thr_Kinases-Pseudokinases"/>
</dbReference>
<keyword evidence="1" id="KW-0808">Transferase</keyword>
<dbReference type="InterPro" id="IPR000719">
    <property type="entry name" value="Prot_kinase_dom"/>
</dbReference>
<dbReference type="InterPro" id="IPR008266">
    <property type="entry name" value="Tyr_kinase_AS"/>
</dbReference>
<dbReference type="OrthoDB" id="122279at2759"/>
<gene>
    <name evidence="6" type="ORF">FIBSPDRAFT_946136</name>
</gene>
<protein>
    <submittedName>
        <fullName evidence="6">Kinase-like protein</fullName>
    </submittedName>
</protein>
<dbReference type="Proteomes" id="UP000076532">
    <property type="component" value="Unassembled WGS sequence"/>
</dbReference>
<dbReference type="SUPFAM" id="SSF56112">
    <property type="entry name" value="Protein kinase-like (PK-like)"/>
    <property type="match status" value="1"/>
</dbReference>
<proteinExistence type="predicted"/>
<dbReference type="Gene3D" id="1.10.510.10">
    <property type="entry name" value="Transferase(Phosphotransferase) domain 1"/>
    <property type="match status" value="1"/>
</dbReference>
<reference evidence="6 7" key="1">
    <citation type="journal article" date="2016" name="Mol. Biol. Evol.">
        <title>Comparative Genomics of Early-Diverging Mushroom-Forming Fungi Provides Insights into the Origins of Lignocellulose Decay Capabilities.</title>
        <authorList>
            <person name="Nagy L.G."/>
            <person name="Riley R."/>
            <person name="Tritt A."/>
            <person name="Adam C."/>
            <person name="Daum C."/>
            <person name="Floudas D."/>
            <person name="Sun H."/>
            <person name="Yadav J.S."/>
            <person name="Pangilinan J."/>
            <person name="Larsson K.H."/>
            <person name="Matsuura K."/>
            <person name="Barry K."/>
            <person name="Labutti K."/>
            <person name="Kuo R."/>
            <person name="Ohm R.A."/>
            <person name="Bhattacharya S.S."/>
            <person name="Shirouzu T."/>
            <person name="Yoshinaga Y."/>
            <person name="Martin F.M."/>
            <person name="Grigoriev I.V."/>
            <person name="Hibbett D.S."/>
        </authorList>
    </citation>
    <scope>NUCLEOTIDE SEQUENCE [LARGE SCALE GENOMIC DNA]</scope>
    <source>
        <strain evidence="6 7">CBS 109695</strain>
    </source>
</reference>
<dbReference type="Pfam" id="PF07714">
    <property type="entry name" value="PK_Tyr_Ser-Thr"/>
    <property type="match status" value="1"/>
</dbReference>
<dbReference type="EMBL" id="KV417494">
    <property type="protein sequence ID" value="KZP30422.1"/>
    <property type="molecule type" value="Genomic_DNA"/>
</dbReference>
<evidence type="ECO:0000259" key="5">
    <source>
        <dbReference type="PROSITE" id="PS50011"/>
    </source>
</evidence>
<keyword evidence="4" id="KW-0067">ATP-binding</keyword>
<keyword evidence="7" id="KW-1185">Reference proteome</keyword>
<evidence type="ECO:0000256" key="2">
    <source>
        <dbReference type="ARBA" id="ARBA00022741"/>
    </source>
</evidence>
<dbReference type="GO" id="GO:0005524">
    <property type="term" value="F:ATP binding"/>
    <property type="evidence" value="ECO:0007669"/>
    <property type="project" value="UniProtKB-KW"/>
</dbReference>
<dbReference type="AlphaFoldDB" id="A0A166TAZ7"/>
<evidence type="ECO:0000256" key="1">
    <source>
        <dbReference type="ARBA" id="ARBA00022679"/>
    </source>
</evidence>
<feature type="domain" description="Protein kinase" evidence="5">
    <location>
        <begin position="62"/>
        <end position="332"/>
    </location>
</feature>
<evidence type="ECO:0000313" key="7">
    <source>
        <dbReference type="Proteomes" id="UP000076532"/>
    </source>
</evidence>
<organism evidence="6 7">
    <name type="scientific">Athelia psychrophila</name>
    <dbReference type="NCBI Taxonomy" id="1759441"/>
    <lineage>
        <taxon>Eukaryota</taxon>
        <taxon>Fungi</taxon>
        <taxon>Dikarya</taxon>
        <taxon>Basidiomycota</taxon>
        <taxon>Agaricomycotina</taxon>
        <taxon>Agaricomycetes</taxon>
        <taxon>Agaricomycetidae</taxon>
        <taxon>Atheliales</taxon>
        <taxon>Atheliaceae</taxon>
        <taxon>Athelia</taxon>
    </lineage>
</organism>
<accession>A0A166TAZ7</accession>
<evidence type="ECO:0000313" key="6">
    <source>
        <dbReference type="EMBL" id="KZP30422.1"/>
    </source>
</evidence>
<keyword evidence="2" id="KW-0547">Nucleotide-binding</keyword>
<keyword evidence="3" id="KW-0418">Kinase</keyword>
<dbReference type="PROSITE" id="PS50011">
    <property type="entry name" value="PROTEIN_KINASE_DOM"/>
    <property type="match status" value="1"/>
</dbReference>